<evidence type="ECO:0000313" key="1">
    <source>
        <dbReference type="EMBL" id="WKW11104.1"/>
    </source>
</evidence>
<dbReference type="EMBL" id="CP130612">
    <property type="protein sequence ID" value="WKW11104.1"/>
    <property type="molecule type" value="Genomic_DNA"/>
</dbReference>
<protein>
    <submittedName>
        <fullName evidence="1">Uncharacterized protein</fullName>
    </submittedName>
</protein>
<dbReference type="EMBL" id="CP130613">
    <property type="protein sequence ID" value="WKW14014.1"/>
    <property type="molecule type" value="Genomic_DNA"/>
</dbReference>
<organism evidence="1">
    <name type="scientific">Pseudogemmatithrix spongiicola</name>
    <dbReference type="NCBI Taxonomy" id="3062599"/>
    <lineage>
        <taxon>Bacteria</taxon>
        <taxon>Pseudomonadati</taxon>
        <taxon>Gemmatimonadota</taxon>
        <taxon>Gemmatimonadia</taxon>
        <taxon>Gemmatimonadales</taxon>
        <taxon>Gemmatimonadaceae</taxon>
        <taxon>Pseudogemmatithrix</taxon>
    </lineage>
</organism>
<dbReference type="Proteomes" id="UP001229955">
    <property type="component" value="Chromosome"/>
</dbReference>
<proteinExistence type="predicted"/>
<gene>
    <name evidence="1" type="ORF">Strain138_000339</name>
    <name evidence="2" type="ORF">Strain318_000339</name>
</gene>
<dbReference type="KEGG" id="pspc:Strain318_000339"/>
<accession>A0AA49JSF2</accession>
<accession>A0AA49JY46</accession>
<name>A0AA49JSF2_9BACT</name>
<reference evidence="1" key="1">
    <citation type="submission" date="2023-07" db="EMBL/GenBank/DDBJ databases">
        <authorList>
            <person name="Haufschild T."/>
            <person name="Kallscheuer N."/>
            <person name="Hammer J."/>
            <person name="Kohn T."/>
            <person name="Kabuu M."/>
            <person name="Jogler M."/>
            <person name="Wohfarth N."/>
            <person name="Heuer A."/>
            <person name="Rohde M."/>
            <person name="van Teeseling M.C.F."/>
            <person name="Jogler C."/>
        </authorList>
    </citation>
    <scope>NUCLEOTIDE SEQUENCE</scope>
    <source>
        <strain evidence="1">Strain 138</strain>
        <strain evidence="2">Strain 318</strain>
    </source>
</reference>
<dbReference type="AlphaFoldDB" id="A0AA49JSF2"/>
<sequence length="151" mass="17365">MATHDEIIQPYVATVEMDGRRYNVSVRITYDGIEYVGRLWFADEAWDDLGLPDRGALPGRSREEVIALAKRMSPQELIKRHRRALAEKRRFLGLRKHTDEILAKIRYLNQVAVSMRAGLLDVEAAAEEIDLTERQLHQLIDTLSEHAGKEE</sequence>
<dbReference type="RefSeq" id="WP_367886806.1">
    <property type="nucleotide sequence ID" value="NZ_CP130612.1"/>
</dbReference>
<evidence type="ECO:0000313" key="2">
    <source>
        <dbReference type="EMBL" id="WKW14014.1"/>
    </source>
</evidence>
<keyword evidence="3" id="KW-1185">Reference proteome</keyword>
<evidence type="ECO:0000313" key="3">
    <source>
        <dbReference type="Proteomes" id="UP001229955"/>
    </source>
</evidence>